<dbReference type="Gene3D" id="3.40.50.300">
    <property type="entry name" value="P-loop containing nucleotide triphosphate hydrolases"/>
    <property type="match status" value="1"/>
</dbReference>
<evidence type="ECO:0000313" key="10">
    <source>
        <dbReference type="EMBL" id="SCZ52053.1"/>
    </source>
</evidence>
<evidence type="ECO:0000256" key="3">
    <source>
        <dbReference type="ARBA" id="ARBA00022679"/>
    </source>
</evidence>
<organism evidence="10 11">
    <name type="scientific">Thiohalomonas denitrificans</name>
    <dbReference type="NCBI Taxonomy" id="415747"/>
    <lineage>
        <taxon>Bacteria</taxon>
        <taxon>Pseudomonadati</taxon>
        <taxon>Pseudomonadota</taxon>
        <taxon>Gammaproteobacteria</taxon>
        <taxon>Thiohalomonadales</taxon>
        <taxon>Thiohalomonadaceae</taxon>
        <taxon>Thiohalomonas</taxon>
    </lineage>
</organism>
<dbReference type="SUPFAM" id="SSF52540">
    <property type="entry name" value="P-loop containing nucleoside triphosphate hydrolases"/>
    <property type="match status" value="1"/>
</dbReference>
<dbReference type="PRINTS" id="PR00478">
    <property type="entry name" value="PHRIBLKINASE"/>
</dbReference>
<evidence type="ECO:0000313" key="11">
    <source>
        <dbReference type="Proteomes" id="UP000199648"/>
    </source>
</evidence>
<keyword evidence="4" id="KW-0547">Nucleotide-binding</keyword>
<evidence type="ECO:0000256" key="2">
    <source>
        <dbReference type="ARBA" id="ARBA00012042"/>
    </source>
</evidence>
<reference evidence="10 11" key="1">
    <citation type="submission" date="2016-10" db="EMBL/GenBank/DDBJ databases">
        <authorList>
            <person name="de Groot N.N."/>
        </authorList>
    </citation>
    <scope>NUCLEOTIDE SEQUENCE [LARGE SCALE GENOMIC DNA]</scope>
    <source>
        <strain evidence="10 11">HLD2</strain>
    </source>
</reference>
<accession>A0A1G5PRH7</accession>
<proteinExistence type="inferred from homology"/>
<gene>
    <name evidence="10" type="ORF">SAMN03097708_00657</name>
</gene>
<dbReference type="Proteomes" id="UP000199648">
    <property type="component" value="Unassembled WGS sequence"/>
</dbReference>
<dbReference type="InterPro" id="IPR027417">
    <property type="entry name" value="P-loop_NTPase"/>
</dbReference>
<dbReference type="InterPro" id="IPR006082">
    <property type="entry name" value="PRK"/>
</dbReference>
<feature type="domain" description="Phosphoribulokinase/uridine kinase" evidence="9">
    <location>
        <begin position="7"/>
        <end position="220"/>
    </location>
</feature>
<sequence>MSEKHPVIAVTGSSGAGTTTVKNAFEHIFFRESINPVVVEGDSYHRYNRKEMKEAIAKFAEEGKNLSHFGPEANHFDTLAETFKSYGDTGACRRRYYLHSDEEAAEHNQRLGTDLGPGEFTPWEEIKPGTDLLFYEGLHGGAADGEIDVSQFTDLLIGVVPIVNLEWIQKIFRDNDQRGYSAEAIVDTILRRMDDYVHYITPQFSRTDINFQRVPTVDTSNPFIARDIPTPDESLVVIRFRDPKKFGVDFPYLLSMIHDSFMSRRNTIVVPGGKMGLAMEIILAPIMHSIIEKSRSMRDLA</sequence>
<dbReference type="RefSeq" id="WP_092992588.1">
    <property type="nucleotide sequence ID" value="NZ_FMWD01000002.1"/>
</dbReference>
<evidence type="ECO:0000256" key="5">
    <source>
        <dbReference type="ARBA" id="ARBA00022777"/>
    </source>
</evidence>
<evidence type="ECO:0000256" key="7">
    <source>
        <dbReference type="ARBA" id="ARBA00047663"/>
    </source>
</evidence>
<comment type="similarity">
    <text evidence="1 8">Belongs to the phosphoribulokinase family.</text>
</comment>
<dbReference type="GO" id="GO:0008974">
    <property type="term" value="F:phosphoribulokinase activity"/>
    <property type="evidence" value="ECO:0007669"/>
    <property type="project" value="UniProtKB-EC"/>
</dbReference>
<comment type="catalytic activity">
    <reaction evidence="7 8">
        <text>D-ribulose 5-phosphate + ATP = D-ribulose 1,5-bisphosphate + ADP + H(+)</text>
        <dbReference type="Rhea" id="RHEA:19365"/>
        <dbReference type="ChEBI" id="CHEBI:15378"/>
        <dbReference type="ChEBI" id="CHEBI:30616"/>
        <dbReference type="ChEBI" id="CHEBI:57870"/>
        <dbReference type="ChEBI" id="CHEBI:58121"/>
        <dbReference type="ChEBI" id="CHEBI:456216"/>
        <dbReference type="EC" id="2.7.1.19"/>
    </reaction>
</comment>
<keyword evidence="5 10" id="KW-0418">Kinase</keyword>
<dbReference type="NCBIfam" id="NF011997">
    <property type="entry name" value="PRK15453.1"/>
    <property type="match status" value="1"/>
</dbReference>
<keyword evidence="6" id="KW-0067">ATP-binding</keyword>
<dbReference type="EC" id="2.7.1.19" evidence="2 8"/>
<dbReference type="GO" id="GO:0005524">
    <property type="term" value="F:ATP binding"/>
    <property type="evidence" value="ECO:0007669"/>
    <property type="project" value="UniProtKB-KW"/>
</dbReference>
<dbReference type="Pfam" id="PF00485">
    <property type="entry name" value="PRK"/>
    <property type="match status" value="1"/>
</dbReference>
<evidence type="ECO:0000256" key="6">
    <source>
        <dbReference type="ARBA" id="ARBA00022840"/>
    </source>
</evidence>
<name>A0A1G5PRH7_9GAMM</name>
<evidence type="ECO:0000256" key="4">
    <source>
        <dbReference type="ARBA" id="ARBA00022741"/>
    </source>
</evidence>
<evidence type="ECO:0000259" key="9">
    <source>
        <dbReference type="Pfam" id="PF00485"/>
    </source>
</evidence>
<dbReference type="OrthoDB" id="9773443at2"/>
<evidence type="ECO:0000256" key="8">
    <source>
        <dbReference type="RuleBase" id="RU004082"/>
    </source>
</evidence>
<dbReference type="GO" id="GO:0005975">
    <property type="term" value="P:carbohydrate metabolic process"/>
    <property type="evidence" value="ECO:0007669"/>
    <property type="project" value="InterPro"/>
</dbReference>
<dbReference type="PROSITE" id="PS00567">
    <property type="entry name" value="PHOSPHORIBULOKINASE"/>
    <property type="match status" value="1"/>
</dbReference>
<protein>
    <recommendedName>
        <fullName evidence="2 8">Phosphoribulokinase</fullName>
        <ecNumber evidence="2 8">2.7.1.19</ecNumber>
    </recommendedName>
</protein>
<keyword evidence="11" id="KW-1185">Reference proteome</keyword>
<dbReference type="AlphaFoldDB" id="A0A1G5PRH7"/>
<dbReference type="STRING" id="415747.SAMN03097708_00657"/>
<dbReference type="InterPro" id="IPR006083">
    <property type="entry name" value="PRK/URK"/>
</dbReference>
<keyword evidence="3" id="KW-0808">Transferase</keyword>
<evidence type="ECO:0000256" key="1">
    <source>
        <dbReference type="ARBA" id="ARBA00009719"/>
    </source>
</evidence>
<dbReference type="EMBL" id="FMWD01000002">
    <property type="protein sequence ID" value="SCZ52053.1"/>
    <property type="molecule type" value="Genomic_DNA"/>
</dbReference>